<sequence length="102" mass="11658">VPEDSLAFCNFQIERLLKRNRVNEQLDMLKKEALGQALRENKPKDSSGGSVLLTVMEGLTRGHFLTRDDDDVMVRNLTFAGFKITTPRLPFPFIILCFSQTR</sequence>
<dbReference type="AlphaFoldDB" id="A0A0B2URT5"/>
<evidence type="ECO:0000313" key="2">
    <source>
        <dbReference type="Proteomes" id="UP000031036"/>
    </source>
</evidence>
<name>A0A0B2URT5_TOXCA</name>
<dbReference type="Proteomes" id="UP000031036">
    <property type="component" value="Unassembled WGS sequence"/>
</dbReference>
<comment type="caution">
    <text evidence="1">The sequence shown here is derived from an EMBL/GenBank/DDBJ whole genome shotgun (WGS) entry which is preliminary data.</text>
</comment>
<accession>A0A0B2URT5</accession>
<proteinExistence type="predicted"/>
<dbReference type="EMBL" id="JPKZ01021644">
    <property type="protein sequence ID" value="KHN71620.1"/>
    <property type="molecule type" value="Genomic_DNA"/>
</dbReference>
<gene>
    <name evidence="1" type="ORF">Tcan_02159</name>
</gene>
<organism evidence="1 2">
    <name type="scientific">Toxocara canis</name>
    <name type="common">Canine roundworm</name>
    <dbReference type="NCBI Taxonomy" id="6265"/>
    <lineage>
        <taxon>Eukaryota</taxon>
        <taxon>Metazoa</taxon>
        <taxon>Ecdysozoa</taxon>
        <taxon>Nematoda</taxon>
        <taxon>Chromadorea</taxon>
        <taxon>Rhabditida</taxon>
        <taxon>Spirurina</taxon>
        <taxon>Ascaridomorpha</taxon>
        <taxon>Ascaridoidea</taxon>
        <taxon>Toxocaridae</taxon>
        <taxon>Toxocara</taxon>
    </lineage>
</organism>
<reference evidence="1 2" key="1">
    <citation type="submission" date="2014-11" db="EMBL/GenBank/DDBJ databases">
        <title>Genetic blueprint of the zoonotic pathogen Toxocara canis.</title>
        <authorList>
            <person name="Zhu X.-Q."/>
            <person name="Korhonen P.K."/>
            <person name="Cai H."/>
            <person name="Young N.D."/>
            <person name="Nejsum P."/>
            <person name="von Samson-Himmelstjerna G."/>
            <person name="Boag P.R."/>
            <person name="Tan P."/>
            <person name="Li Q."/>
            <person name="Min J."/>
            <person name="Yang Y."/>
            <person name="Wang X."/>
            <person name="Fang X."/>
            <person name="Hall R.S."/>
            <person name="Hofmann A."/>
            <person name="Sternberg P.W."/>
            <person name="Jex A.R."/>
            <person name="Gasser R.B."/>
        </authorList>
    </citation>
    <scope>NUCLEOTIDE SEQUENCE [LARGE SCALE GENOMIC DNA]</scope>
    <source>
        <strain evidence="1">PN_DK_2014</strain>
    </source>
</reference>
<evidence type="ECO:0000313" key="1">
    <source>
        <dbReference type="EMBL" id="KHN71620.1"/>
    </source>
</evidence>
<keyword evidence="2" id="KW-1185">Reference proteome</keyword>
<protein>
    <submittedName>
        <fullName evidence="1">Uncharacterized protein</fullName>
    </submittedName>
</protein>
<feature type="non-terminal residue" evidence="1">
    <location>
        <position position="1"/>
    </location>
</feature>
<dbReference type="STRING" id="6265.A0A0B2URT5"/>